<dbReference type="EMBL" id="CP036287">
    <property type="protein sequence ID" value="QDU68061.1"/>
    <property type="molecule type" value="Genomic_DNA"/>
</dbReference>
<dbReference type="RefSeq" id="WP_145066749.1">
    <property type="nucleotide sequence ID" value="NZ_CP036287.1"/>
</dbReference>
<keyword evidence="2" id="KW-1185">Reference proteome</keyword>
<protein>
    <submittedName>
        <fullName evidence="1">Uncharacterized protein</fullName>
    </submittedName>
</protein>
<proteinExistence type="predicted"/>
<organism evidence="1 2">
    <name type="scientific">Engelhardtia mirabilis</name>
    <dbReference type="NCBI Taxonomy" id="2528011"/>
    <lineage>
        <taxon>Bacteria</taxon>
        <taxon>Pseudomonadati</taxon>
        <taxon>Planctomycetota</taxon>
        <taxon>Planctomycetia</taxon>
        <taxon>Planctomycetia incertae sedis</taxon>
        <taxon>Engelhardtia</taxon>
    </lineage>
</organism>
<name>A0A518BM59_9BACT</name>
<reference evidence="1 2" key="1">
    <citation type="submission" date="2019-02" db="EMBL/GenBank/DDBJ databases">
        <title>Deep-cultivation of Planctomycetes and their phenomic and genomic characterization uncovers novel biology.</title>
        <authorList>
            <person name="Wiegand S."/>
            <person name="Jogler M."/>
            <person name="Boedeker C."/>
            <person name="Pinto D."/>
            <person name="Vollmers J."/>
            <person name="Rivas-Marin E."/>
            <person name="Kohn T."/>
            <person name="Peeters S.H."/>
            <person name="Heuer A."/>
            <person name="Rast P."/>
            <person name="Oberbeckmann S."/>
            <person name="Bunk B."/>
            <person name="Jeske O."/>
            <person name="Meyerdierks A."/>
            <person name="Storesund J.E."/>
            <person name="Kallscheuer N."/>
            <person name="Luecker S."/>
            <person name="Lage O.M."/>
            <person name="Pohl T."/>
            <person name="Merkel B.J."/>
            <person name="Hornburger P."/>
            <person name="Mueller R.-W."/>
            <person name="Bruemmer F."/>
            <person name="Labrenz M."/>
            <person name="Spormann A.M."/>
            <person name="Op den Camp H."/>
            <person name="Overmann J."/>
            <person name="Amann R."/>
            <person name="Jetten M.S.M."/>
            <person name="Mascher T."/>
            <person name="Medema M.H."/>
            <person name="Devos D.P."/>
            <person name="Kaster A.-K."/>
            <person name="Ovreas L."/>
            <person name="Rohde M."/>
            <person name="Galperin M.Y."/>
            <person name="Jogler C."/>
        </authorList>
    </citation>
    <scope>NUCLEOTIDE SEQUENCE [LARGE SCALE GENOMIC DNA]</scope>
    <source>
        <strain evidence="1 2">Pla133</strain>
    </source>
</reference>
<evidence type="ECO:0000313" key="2">
    <source>
        <dbReference type="Proteomes" id="UP000316921"/>
    </source>
</evidence>
<sequence>MRTVLREGRTEGRVDLIDVVGPTTVAVGALEGLVGEIRVLCGVAHLAQAQDSASVDGLLVRSAVDGDRAALLIAAAVADWSEHKIGSVMSLAELE</sequence>
<accession>A0A518BM59</accession>
<dbReference type="AlphaFoldDB" id="A0A518BM59"/>
<dbReference type="KEGG" id="pbap:Pla133_31530"/>
<gene>
    <name evidence="1" type="ORF">Pla133_31530</name>
</gene>
<dbReference type="Proteomes" id="UP000316921">
    <property type="component" value="Chromosome"/>
</dbReference>
<evidence type="ECO:0000313" key="1">
    <source>
        <dbReference type="EMBL" id="QDU68061.1"/>
    </source>
</evidence>